<dbReference type="GO" id="GO:0005886">
    <property type="term" value="C:plasma membrane"/>
    <property type="evidence" value="ECO:0007669"/>
    <property type="project" value="TreeGrafter"/>
</dbReference>
<evidence type="ECO:0000256" key="3">
    <source>
        <dbReference type="ARBA" id="ARBA00022692"/>
    </source>
</evidence>
<accession>A0A8B7PBQ7</accession>
<dbReference type="Pfam" id="PF00230">
    <property type="entry name" value="MIP"/>
    <property type="match status" value="1"/>
</dbReference>
<reference evidence="9" key="1">
    <citation type="submission" date="2025-08" db="UniProtKB">
        <authorList>
            <consortium name="RefSeq"/>
        </authorList>
    </citation>
    <scope>IDENTIFICATION</scope>
    <source>
        <tissue evidence="9">Whole organism</tissue>
    </source>
</reference>
<organism evidence="8 9">
    <name type="scientific">Hyalella azteca</name>
    <name type="common">Amphipod</name>
    <dbReference type="NCBI Taxonomy" id="294128"/>
    <lineage>
        <taxon>Eukaryota</taxon>
        <taxon>Metazoa</taxon>
        <taxon>Ecdysozoa</taxon>
        <taxon>Arthropoda</taxon>
        <taxon>Crustacea</taxon>
        <taxon>Multicrustacea</taxon>
        <taxon>Malacostraca</taxon>
        <taxon>Eumalacostraca</taxon>
        <taxon>Peracarida</taxon>
        <taxon>Amphipoda</taxon>
        <taxon>Senticaudata</taxon>
        <taxon>Talitrida</taxon>
        <taxon>Talitroidea</taxon>
        <taxon>Hyalellidae</taxon>
        <taxon>Hyalella</taxon>
    </lineage>
</organism>
<name>A0A8B7PBQ7_HYAAZ</name>
<protein>
    <submittedName>
        <fullName evidence="9">Aquaporin AQPAe.a-like</fullName>
    </submittedName>
</protein>
<evidence type="ECO:0000256" key="2">
    <source>
        <dbReference type="ARBA" id="ARBA00006175"/>
    </source>
</evidence>
<evidence type="ECO:0000256" key="6">
    <source>
        <dbReference type="RuleBase" id="RU000477"/>
    </source>
</evidence>
<dbReference type="AlphaFoldDB" id="A0A8B7PBQ7"/>
<dbReference type="PRINTS" id="PR00783">
    <property type="entry name" value="MINTRINSICP"/>
</dbReference>
<keyword evidence="6" id="KW-0813">Transport</keyword>
<dbReference type="Gene3D" id="1.20.1080.10">
    <property type="entry name" value="Glycerol uptake facilitator protein"/>
    <property type="match status" value="1"/>
</dbReference>
<keyword evidence="5 7" id="KW-0472">Membrane</keyword>
<evidence type="ECO:0000256" key="4">
    <source>
        <dbReference type="ARBA" id="ARBA00022989"/>
    </source>
</evidence>
<dbReference type="PANTHER" id="PTHR19139:SF199">
    <property type="entry name" value="MIP17260P"/>
    <property type="match status" value="1"/>
</dbReference>
<dbReference type="InterPro" id="IPR034294">
    <property type="entry name" value="Aquaporin_transptr"/>
</dbReference>
<evidence type="ECO:0000256" key="5">
    <source>
        <dbReference type="ARBA" id="ARBA00023136"/>
    </source>
</evidence>
<dbReference type="RefSeq" id="XP_018023599.1">
    <property type="nucleotide sequence ID" value="XM_018168110.2"/>
</dbReference>
<comment type="subcellular location">
    <subcellularLocation>
        <location evidence="1">Membrane</location>
        <topology evidence="1">Multi-pass membrane protein</topology>
    </subcellularLocation>
</comment>
<evidence type="ECO:0000256" key="7">
    <source>
        <dbReference type="SAM" id="Phobius"/>
    </source>
</evidence>
<dbReference type="SUPFAM" id="SSF81338">
    <property type="entry name" value="Aquaporin-like"/>
    <property type="match status" value="1"/>
</dbReference>
<feature type="transmembrane region" description="Helical" evidence="7">
    <location>
        <begin position="89"/>
        <end position="109"/>
    </location>
</feature>
<feature type="transmembrane region" description="Helical" evidence="7">
    <location>
        <begin position="15"/>
        <end position="33"/>
    </location>
</feature>
<keyword evidence="8" id="KW-1185">Reference proteome</keyword>
<keyword evidence="3 6" id="KW-0812">Transmembrane</keyword>
<evidence type="ECO:0000256" key="1">
    <source>
        <dbReference type="ARBA" id="ARBA00004141"/>
    </source>
</evidence>
<sequence>MGVSHVNPDLTNGQAFGVEVICTFVLILTVFGVTDSRRADVKGPVALAIGFAAIGTHLFGIPYTGASMNPARSFGPALVMGGDAWTQHWIYWVGPLFGSILATLLYTLVFREKKILLVREEAPENNCVDEAELKMMS</sequence>
<keyword evidence="4 7" id="KW-1133">Transmembrane helix</keyword>
<feature type="transmembrane region" description="Helical" evidence="7">
    <location>
        <begin position="45"/>
        <end position="65"/>
    </location>
</feature>
<dbReference type="OrthoDB" id="3222at2759"/>
<dbReference type="Proteomes" id="UP000694843">
    <property type="component" value="Unplaced"/>
</dbReference>
<evidence type="ECO:0000313" key="9">
    <source>
        <dbReference type="RefSeq" id="XP_018023599.1"/>
    </source>
</evidence>
<dbReference type="OMA" id="TTYVNAE"/>
<comment type="similarity">
    <text evidence="2 6">Belongs to the MIP/aquaporin (TC 1.A.8) family.</text>
</comment>
<evidence type="ECO:0000313" key="8">
    <source>
        <dbReference type="Proteomes" id="UP000694843"/>
    </source>
</evidence>
<dbReference type="GO" id="GO:0015250">
    <property type="term" value="F:water channel activity"/>
    <property type="evidence" value="ECO:0007669"/>
    <property type="project" value="TreeGrafter"/>
</dbReference>
<dbReference type="KEGG" id="hazt:108679487"/>
<dbReference type="InterPro" id="IPR023271">
    <property type="entry name" value="Aquaporin-like"/>
</dbReference>
<dbReference type="PANTHER" id="PTHR19139">
    <property type="entry name" value="AQUAPORIN TRANSPORTER"/>
    <property type="match status" value="1"/>
</dbReference>
<proteinExistence type="inferred from homology"/>
<gene>
    <name evidence="9" type="primary">LOC108679487</name>
</gene>
<dbReference type="GeneID" id="108679487"/>
<dbReference type="InterPro" id="IPR000425">
    <property type="entry name" value="MIP"/>
</dbReference>